<evidence type="ECO:0000259" key="2">
    <source>
        <dbReference type="Pfam" id="PF12146"/>
    </source>
</evidence>
<dbReference type="EMBL" id="AFGF01000098">
    <property type="protein sequence ID" value="EGO63710.1"/>
    <property type="molecule type" value="Genomic_DNA"/>
</dbReference>
<accession>F7NJQ4</accession>
<evidence type="ECO:0000313" key="3">
    <source>
        <dbReference type="EMBL" id="EGO63710.1"/>
    </source>
</evidence>
<dbReference type="Pfam" id="PF12146">
    <property type="entry name" value="Hydrolase_4"/>
    <property type="match status" value="1"/>
</dbReference>
<dbReference type="Proteomes" id="UP000003240">
    <property type="component" value="Unassembled WGS sequence"/>
</dbReference>
<reference evidence="3 4" key="1">
    <citation type="journal article" date="2011" name="EMBO J.">
        <title>Structural diversity of bacterial flagellar motors.</title>
        <authorList>
            <person name="Chen S."/>
            <person name="Beeby M."/>
            <person name="Murphy G.E."/>
            <person name="Leadbetter J.R."/>
            <person name="Hendrixson D.R."/>
            <person name="Briegel A."/>
            <person name="Li Z."/>
            <person name="Shi J."/>
            <person name="Tocheva E.I."/>
            <person name="Muller A."/>
            <person name="Dobro M.J."/>
            <person name="Jensen G.J."/>
        </authorList>
    </citation>
    <scope>NUCLEOTIDE SEQUENCE [LARGE SCALE GENOMIC DNA]</scope>
    <source>
        <strain evidence="3 4">DSM 6540</strain>
    </source>
</reference>
<dbReference type="InterPro" id="IPR051044">
    <property type="entry name" value="MAG_DAG_Lipase"/>
</dbReference>
<comment type="caution">
    <text evidence="3">The sequence shown here is derived from an EMBL/GenBank/DDBJ whole genome shotgun (WGS) entry which is preliminary data.</text>
</comment>
<keyword evidence="4" id="KW-1185">Reference proteome</keyword>
<dbReference type="SUPFAM" id="SSF53474">
    <property type="entry name" value="alpha/beta-Hydrolases"/>
    <property type="match status" value="1"/>
</dbReference>
<dbReference type="OrthoDB" id="9800213at2"/>
<dbReference type="InterPro" id="IPR012354">
    <property type="entry name" value="Esterase_lipase"/>
</dbReference>
<dbReference type="ESTHER" id="9firm-f7njq4">
    <property type="family name" value="CarbLipBact_2"/>
</dbReference>
<dbReference type="GO" id="GO:0052689">
    <property type="term" value="F:carboxylic ester hydrolase activity"/>
    <property type="evidence" value="ECO:0007669"/>
    <property type="project" value="InterPro"/>
</dbReference>
<proteinExistence type="predicted"/>
<dbReference type="InterPro" id="IPR022742">
    <property type="entry name" value="Hydrolase_4"/>
</dbReference>
<feature type="binding site" evidence="1">
    <location>
        <position position="94"/>
    </location>
    <ligand>
        <name>substrate</name>
    </ligand>
</feature>
<evidence type="ECO:0000256" key="1">
    <source>
        <dbReference type="PIRSR" id="PIRSR017388-2"/>
    </source>
</evidence>
<dbReference type="RefSeq" id="WP_004095713.1">
    <property type="nucleotide sequence ID" value="NZ_AFGF01000098.1"/>
</dbReference>
<organism evidence="3 4">
    <name type="scientific">Acetonema longum DSM 6540</name>
    <dbReference type="NCBI Taxonomy" id="1009370"/>
    <lineage>
        <taxon>Bacteria</taxon>
        <taxon>Bacillati</taxon>
        <taxon>Bacillota</taxon>
        <taxon>Negativicutes</taxon>
        <taxon>Acetonemataceae</taxon>
        <taxon>Acetonema</taxon>
    </lineage>
</organism>
<feature type="domain" description="Serine aminopeptidase S33" evidence="2">
    <location>
        <begin position="19"/>
        <end position="227"/>
    </location>
</feature>
<evidence type="ECO:0000313" key="4">
    <source>
        <dbReference type="Proteomes" id="UP000003240"/>
    </source>
</evidence>
<keyword evidence="3" id="KW-0378">Hydrolase</keyword>
<name>F7NJQ4_9FIRM</name>
<dbReference type="PANTHER" id="PTHR11614">
    <property type="entry name" value="PHOSPHOLIPASE-RELATED"/>
    <property type="match status" value="1"/>
</dbReference>
<dbReference type="eggNOG" id="COG1647">
    <property type="taxonomic scope" value="Bacteria"/>
</dbReference>
<sequence length="255" mass="28152">MAILKGAEPFLLPGGEHGILLVHGFTGSPSEMRLLGESLQKEGYTVLAPRLPGHGTSPSHMAQTRWMDWYGAVEDAYHVLRGLCREVSVAGLSMGGLLALKLAAEYPVKTVTALSAPIYIADKRLKWLPLYRVVRQYVPKRRRPLNVDPIYSVGYDRTPLTSLASLLDLIGQVDTVLPRLTAPLLIVQSKAEHTVCPRSAVHILERAGSREKKIVWLTRSGHIVTLDNERHTVFTAIASFLSEPEPGMNSIQFND</sequence>
<feature type="binding site" evidence="1">
    <location>
        <position position="25"/>
    </location>
    <ligand>
        <name>substrate</name>
    </ligand>
</feature>
<dbReference type="STRING" id="1009370.ALO_11559"/>
<dbReference type="Gene3D" id="3.40.50.1820">
    <property type="entry name" value="alpha/beta hydrolase"/>
    <property type="match status" value="1"/>
</dbReference>
<protein>
    <submittedName>
        <fullName evidence="3">Alpha/beta hydrolase fold protein</fullName>
    </submittedName>
</protein>
<dbReference type="InterPro" id="IPR029058">
    <property type="entry name" value="AB_hydrolase_fold"/>
</dbReference>
<dbReference type="PIRSF" id="PIRSF017388">
    <property type="entry name" value="Esterase_lipase"/>
    <property type="match status" value="1"/>
</dbReference>
<gene>
    <name evidence="3" type="ORF">ALO_11559</name>
</gene>
<dbReference type="AlphaFoldDB" id="F7NJQ4"/>